<dbReference type="InterPro" id="IPR055302">
    <property type="entry name" value="F-box_dom-containing"/>
</dbReference>
<dbReference type="InterPro" id="IPR006566">
    <property type="entry name" value="FBD"/>
</dbReference>
<dbReference type="Pfam" id="PF08387">
    <property type="entry name" value="FBD"/>
    <property type="match status" value="1"/>
</dbReference>
<organism evidence="3 4">
    <name type="scientific">Setaria viridis</name>
    <name type="common">Green bristlegrass</name>
    <name type="synonym">Setaria italica subsp. viridis</name>
    <dbReference type="NCBI Taxonomy" id="4556"/>
    <lineage>
        <taxon>Eukaryota</taxon>
        <taxon>Viridiplantae</taxon>
        <taxon>Streptophyta</taxon>
        <taxon>Embryophyta</taxon>
        <taxon>Tracheophyta</taxon>
        <taxon>Spermatophyta</taxon>
        <taxon>Magnoliopsida</taxon>
        <taxon>Liliopsida</taxon>
        <taxon>Poales</taxon>
        <taxon>Poaceae</taxon>
        <taxon>PACMAD clade</taxon>
        <taxon>Panicoideae</taxon>
        <taxon>Panicodae</taxon>
        <taxon>Paniceae</taxon>
        <taxon>Cenchrinae</taxon>
        <taxon>Setaria</taxon>
    </lineage>
</organism>
<dbReference type="AlphaFoldDB" id="A0A4U6VKI9"/>
<evidence type="ECO:0000313" key="4">
    <source>
        <dbReference type="Proteomes" id="UP000298652"/>
    </source>
</evidence>
<name>A0A4U6VKI9_SETVI</name>
<dbReference type="Gene3D" id="3.80.10.10">
    <property type="entry name" value="Ribonuclease Inhibitor"/>
    <property type="match status" value="1"/>
</dbReference>
<dbReference type="SUPFAM" id="SSF52047">
    <property type="entry name" value="RNI-like"/>
    <property type="match status" value="1"/>
</dbReference>
<evidence type="ECO:0000313" key="3">
    <source>
        <dbReference type="EMBL" id="TKW30138.1"/>
    </source>
</evidence>
<accession>A0A4U6VKI9</accession>
<sequence>MGTIAGDEWTRRLEDEEDEELVDRISGLPDAVLGDIVTLLPTRDGARTQVLSSRWRHVWRSAPLNFDSNADSPRTIRGNVRDSEISRALSAHQGPGRRFRHEFPYVDTGTRSAAKLDCWLRYPALDNLQELVFHYGIRFPRGWSSLPPPPPLPESVRRFSPTLRVASFGGCAFPEVNAASAPLHLPVLKQLSLTHATISEKSLLALLAGCPVLQSLLLSYNSGCSRVRIASRTLTSIGVNPGRGDSRLQHLILEDAPCLERLLVFSSGTRKIMDISVISAPKLDILGPLSDDFSRVEFGSTVFQGSLVSIVTVVPSVKILALVNGHPSMDVVIGFLQCFPCLEKLYIKTKFAGYYENGWRDEYHNLVSTLDIRVKKVVLLNYRGDKSHVNFAKLFVLNARVLESMVLELVEGIVPSTEWIERQHKRLHTKNKASTSAQFDFVGHDVRSGLFGNVNEAPAHVGYVNEAQAHDLSTADPFVRFRDWPC</sequence>
<dbReference type="InterPro" id="IPR036047">
    <property type="entry name" value="F-box-like_dom_sf"/>
</dbReference>
<dbReference type="PANTHER" id="PTHR32141">
    <property type="match status" value="1"/>
</dbReference>
<keyword evidence="4" id="KW-1185">Reference proteome</keyword>
<dbReference type="Proteomes" id="UP000298652">
    <property type="component" value="Chromosome 2"/>
</dbReference>
<dbReference type="InterPro" id="IPR032675">
    <property type="entry name" value="LRR_dom_sf"/>
</dbReference>
<dbReference type="Pfam" id="PF24758">
    <property type="entry name" value="LRR_At5g56370"/>
    <property type="match status" value="1"/>
</dbReference>
<protein>
    <submittedName>
        <fullName evidence="3">Uncharacterized protein</fullName>
    </submittedName>
</protein>
<dbReference type="Gramene" id="TKW30138">
    <property type="protein sequence ID" value="TKW30138"/>
    <property type="gene ID" value="SEVIR_2G015300v2"/>
</dbReference>
<feature type="domain" description="FBD" evidence="1">
    <location>
        <begin position="374"/>
        <end position="407"/>
    </location>
</feature>
<dbReference type="InterPro" id="IPR055411">
    <property type="entry name" value="LRR_FXL15/At3g58940/PEG3-like"/>
</dbReference>
<proteinExistence type="predicted"/>
<dbReference type="PANTHER" id="PTHR32141:SF160">
    <property type="entry name" value="F-BOX DOMAIN-CONTAINING PROTEIN"/>
    <property type="match status" value="1"/>
</dbReference>
<reference evidence="3" key="1">
    <citation type="submission" date="2019-03" db="EMBL/GenBank/DDBJ databases">
        <title>WGS assembly of Setaria viridis.</title>
        <authorList>
            <person name="Huang P."/>
            <person name="Jenkins J."/>
            <person name="Grimwood J."/>
            <person name="Barry K."/>
            <person name="Healey A."/>
            <person name="Mamidi S."/>
            <person name="Sreedasyam A."/>
            <person name="Shu S."/>
            <person name="Feldman M."/>
            <person name="Wu J."/>
            <person name="Yu Y."/>
            <person name="Chen C."/>
            <person name="Johnson J."/>
            <person name="Rokhsar D."/>
            <person name="Baxter I."/>
            <person name="Schmutz J."/>
            <person name="Brutnell T."/>
            <person name="Kellogg E."/>
        </authorList>
    </citation>
    <scope>NUCLEOTIDE SEQUENCE [LARGE SCALE GENOMIC DNA]</scope>
</reference>
<dbReference type="CDD" id="cd22160">
    <property type="entry name" value="F-box_AtFBL13-like"/>
    <property type="match status" value="1"/>
</dbReference>
<dbReference type="OMA" id="NGWRDEY"/>
<evidence type="ECO:0000259" key="2">
    <source>
        <dbReference type="Pfam" id="PF24758"/>
    </source>
</evidence>
<evidence type="ECO:0000259" key="1">
    <source>
        <dbReference type="Pfam" id="PF08387"/>
    </source>
</evidence>
<feature type="domain" description="F-box/LRR-repeat protein 15/At3g58940/PEG3-like LRR" evidence="2">
    <location>
        <begin position="116"/>
        <end position="347"/>
    </location>
</feature>
<dbReference type="EMBL" id="CM016553">
    <property type="protein sequence ID" value="TKW30138.1"/>
    <property type="molecule type" value="Genomic_DNA"/>
</dbReference>
<dbReference type="SUPFAM" id="SSF81383">
    <property type="entry name" value="F-box domain"/>
    <property type="match status" value="1"/>
</dbReference>
<dbReference type="InterPro" id="IPR053781">
    <property type="entry name" value="F-box_AtFBL13-like"/>
</dbReference>
<gene>
    <name evidence="3" type="ORF">SEVIR_2G015300v2</name>
</gene>